<keyword evidence="2" id="KW-1185">Reference proteome</keyword>
<sequence length="189" mass="19884">MGDRVWYIARPGPTPEDAEARIAGLISAMRDAGLIAGEEAPEAILGPPEGPVYWPGPRAEDGLPEGLGRFTDLDCCGVEFIARPIFNWGPLNVDAFTAPCCSAELAASEVIDRLGTAAGANRDFSATAIACPRCGAASGVNDWVRGGFLLARCGVGLWNWQVATGVLEPVRRLARAAFGPELVEAGYKI</sequence>
<gene>
    <name evidence="1" type="ORF">SAMN05444002_3091</name>
</gene>
<dbReference type="Proteomes" id="UP000184932">
    <property type="component" value="Unassembled WGS sequence"/>
</dbReference>
<name>A0A1N6H576_9RHOB</name>
<organism evidence="1 2">
    <name type="scientific">Vannielia litorea</name>
    <dbReference type="NCBI Taxonomy" id="1217970"/>
    <lineage>
        <taxon>Bacteria</taxon>
        <taxon>Pseudomonadati</taxon>
        <taxon>Pseudomonadota</taxon>
        <taxon>Alphaproteobacteria</taxon>
        <taxon>Rhodobacterales</taxon>
        <taxon>Paracoccaceae</taxon>
        <taxon>Vannielia</taxon>
    </lineage>
</organism>
<protein>
    <submittedName>
        <fullName evidence="1">Uncharacterized protein</fullName>
    </submittedName>
</protein>
<evidence type="ECO:0000313" key="2">
    <source>
        <dbReference type="Proteomes" id="UP000184932"/>
    </source>
</evidence>
<reference evidence="2" key="1">
    <citation type="submission" date="2016-11" db="EMBL/GenBank/DDBJ databases">
        <authorList>
            <person name="Varghese N."/>
            <person name="Submissions S."/>
        </authorList>
    </citation>
    <scope>NUCLEOTIDE SEQUENCE [LARGE SCALE GENOMIC DNA]</scope>
    <source>
        <strain evidence="2">DSM 29440</strain>
    </source>
</reference>
<evidence type="ECO:0000313" key="1">
    <source>
        <dbReference type="EMBL" id="SIO14950.1"/>
    </source>
</evidence>
<dbReference type="RefSeq" id="WP_074257033.1">
    <property type="nucleotide sequence ID" value="NZ_FSRL01000001.1"/>
</dbReference>
<dbReference type="AlphaFoldDB" id="A0A1N6H576"/>
<accession>A0A1N6H576</accession>
<dbReference type="OrthoDB" id="7740850at2"/>
<proteinExistence type="predicted"/>
<dbReference type="EMBL" id="FSRL01000001">
    <property type="protein sequence ID" value="SIO14950.1"/>
    <property type="molecule type" value="Genomic_DNA"/>
</dbReference>
<dbReference type="STRING" id="1217970.SAMN05444002_3091"/>